<accession>A0A0A9HE20</accession>
<feature type="compositionally biased region" description="Low complexity" evidence="1">
    <location>
        <begin position="8"/>
        <end position="26"/>
    </location>
</feature>
<reference evidence="2" key="2">
    <citation type="journal article" date="2015" name="Data Brief">
        <title>Shoot transcriptome of the giant reed, Arundo donax.</title>
        <authorList>
            <person name="Barrero R.A."/>
            <person name="Guerrero F.D."/>
            <person name="Moolhuijzen P."/>
            <person name="Goolsby J.A."/>
            <person name="Tidwell J."/>
            <person name="Bellgard S.E."/>
            <person name="Bellgard M.I."/>
        </authorList>
    </citation>
    <scope>NUCLEOTIDE SEQUENCE</scope>
    <source>
        <tissue evidence="2">Shoot tissue taken approximately 20 cm above the soil surface</tissue>
    </source>
</reference>
<evidence type="ECO:0000313" key="2">
    <source>
        <dbReference type="EMBL" id="JAE35012.1"/>
    </source>
</evidence>
<sequence length="59" mass="6624">MQTTWPARRQASQRLRARGRSGPCRGCRPRPRWRAPPRWRPVEAGSGLGGRLGRSGGEE</sequence>
<feature type="compositionally biased region" description="Basic residues" evidence="1">
    <location>
        <begin position="27"/>
        <end position="37"/>
    </location>
</feature>
<evidence type="ECO:0000256" key="1">
    <source>
        <dbReference type="SAM" id="MobiDB-lite"/>
    </source>
</evidence>
<feature type="region of interest" description="Disordered" evidence="1">
    <location>
        <begin position="1"/>
        <end position="59"/>
    </location>
</feature>
<protein>
    <submittedName>
        <fullName evidence="2">Uncharacterized protein</fullName>
    </submittedName>
</protein>
<dbReference type="AlphaFoldDB" id="A0A0A9HE20"/>
<name>A0A0A9HE20_ARUDO</name>
<feature type="compositionally biased region" description="Gly residues" evidence="1">
    <location>
        <begin position="46"/>
        <end position="59"/>
    </location>
</feature>
<proteinExistence type="predicted"/>
<organism evidence="2">
    <name type="scientific">Arundo donax</name>
    <name type="common">Giant reed</name>
    <name type="synonym">Donax arundinaceus</name>
    <dbReference type="NCBI Taxonomy" id="35708"/>
    <lineage>
        <taxon>Eukaryota</taxon>
        <taxon>Viridiplantae</taxon>
        <taxon>Streptophyta</taxon>
        <taxon>Embryophyta</taxon>
        <taxon>Tracheophyta</taxon>
        <taxon>Spermatophyta</taxon>
        <taxon>Magnoliopsida</taxon>
        <taxon>Liliopsida</taxon>
        <taxon>Poales</taxon>
        <taxon>Poaceae</taxon>
        <taxon>PACMAD clade</taxon>
        <taxon>Arundinoideae</taxon>
        <taxon>Arundineae</taxon>
        <taxon>Arundo</taxon>
    </lineage>
</organism>
<reference evidence="2" key="1">
    <citation type="submission" date="2014-09" db="EMBL/GenBank/DDBJ databases">
        <authorList>
            <person name="Magalhaes I.L.F."/>
            <person name="Oliveira U."/>
            <person name="Santos F.R."/>
            <person name="Vidigal T.H.D.A."/>
            <person name="Brescovit A.D."/>
            <person name="Santos A.J."/>
        </authorList>
    </citation>
    <scope>NUCLEOTIDE SEQUENCE</scope>
    <source>
        <tissue evidence="2">Shoot tissue taken approximately 20 cm above the soil surface</tissue>
    </source>
</reference>
<dbReference type="EMBL" id="GBRH01162884">
    <property type="protein sequence ID" value="JAE35012.1"/>
    <property type="molecule type" value="Transcribed_RNA"/>
</dbReference>